<sequence>MTRRSAPAAPVSSAVSATAPRWQFVPDEGGQPTGERTSSVGIVAFTLMVFALVYALIFAVGWAVAGAIVPPLFFVALAAAVLVAMGVHIAQQWERVVVLRLGKFNRVSGPGLFWTIPFVEQNTARIDCRVRATTFDAKETLTSDLVPLDVNAVLLWMVYDAKAACTECSDFSRTVELAAQAALRDAIGRLSAAEVAIRREQLDADIKEALENEAAQWGLSVLSVKVRDILLPQNLQDVMSLEAQAEQRRKARLILMEAEQDIAAMIEGLDGAYGAEDAALKLRAMHLLYESVRETGGTVVVPSSFSEGFGDVLPEGAKRALGKMGS</sequence>
<evidence type="ECO:0000313" key="5">
    <source>
        <dbReference type="Proteomes" id="UP000463388"/>
    </source>
</evidence>
<dbReference type="SMART" id="SM00244">
    <property type="entry name" value="PHB"/>
    <property type="match status" value="1"/>
</dbReference>
<keyword evidence="2" id="KW-0812">Transmembrane</keyword>
<evidence type="ECO:0000313" key="4">
    <source>
        <dbReference type="EMBL" id="MVX61344.1"/>
    </source>
</evidence>
<dbReference type="Gene3D" id="3.30.479.30">
    <property type="entry name" value="Band 7 domain"/>
    <property type="match status" value="1"/>
</dbReference>
<keyword evidence="2" id="KW-1133">Transmembrane helix</keyword>
<protein>
    <submittedName>
        <fullName evidence="4">Slipin family protein</fullName>
    </submittedName>
</protein>
<dbReference type="OrthoDB" id="9809197at2"/>
<comment type="similarity">
    <text evidence="1">Belongs to the band 7/mec-2 family.</text>
</comment>
<proteinExistence type="inferred from homology"/>
<dbReference type="PRINTS" id="PR00721">
    <property type="entry name" value="STOMATIN"/>
</dbReference>
<dbReference type="InterPro" id="IPR036013">
    <property type="entry name" value="Band_7/SPFH_dom_sf"/>
</dbReference>
<gene>
    <name evidence="4" type="ORF">GKZ27_07740</name>
</gene>
<dbReference type="CDD" id="cd13775">
    <property type="entry name" value="SPFH_eoslipins_u3"/>
    <property type="match status" value="1"/>
</dbReference>
<evidence type="ECO:0000259" key="3">
    <source>
        <dbReference type="SMART" id="SM00244"/>
    </source>
</evidence>
<dbReference type="SUPFAM" id="SSF117892">
    <property type="entry name" value="Band 7/SPFH domain"/>
    <property type="match status" value="1"/>
</dbReference>
<dbReference type="PANTHER" id="PTHR10264">
    <property type="entry name" value="BAND 7 PROTEIN-RELATED"/>
    <property type="match status" value="1"/>
</dbReference>
<keyword evidence="5" id="KW-1185">Reference proteome</keyword>
<dbReference type="InterPro" id="IPR001107">
    <property type="entry name" value="Band_7"/>
</dbReference>
<organism evidence="4 5">
    <name type="scientific">Adlercreutzia mucosicola</name>
    <dbReference type="NCBI Taxonomy" id="580026"/>
    <lineage>
        <taxon>Bacteria</taxon>
        <taxon>Bacillati</taxon>
        <taxon>Actinomycetota</taxon>
        <taxon>Coriobacteriia</taxon>
        <taxon>Eggerthellales</taxon>
        <taxon>Eggerthellaceae</taxon>
        <taxon>Adlercreutzia</taxon>
    </lineage>
</organism>
<dbReference type="RefSeq" id="WP_084636329.1">
    <property type="nucleotide sequence ID" value="NZ_JANJZH010000008.1"/>
</dbReference>
<keyword evidence="2" id="KW-0472">Membrane</keyword>
<dbReference type="AlphaFoldDB" id="A0A6N8JQE9"/>
<feature type="transmembrane region" description="Helical" evidence="2">
    <location>
        <begin position="40"/>
        <end position="65"/>
    </location>
</feature>
<name>A0A6N8JQE9_9ACTN</name>
<feature type="domain" description="Band 7" evidence="3">
    <location>
        <begin position="85"/>
        <end position="243"/>
    </location>
</feature>
<dbReference type="InterPro" id="IPR043202">
    <property type="entry name" value="Band-7_stomatin-like"/>
</dbReference>
<dbReference type="Proteomes" id="UP000463388">
    <property type="component" value="Unassembled WGS sequence"/>
</dbReference>
<reference evidence="4 5" key="1">
    <citation type="submission" date="2019-12" db="EMBL/GenBank/DDBJ databases">
        <title>Microbes associate with the intestines of laboratory mice.</title>
        <authorList>
            <person name="Navarre W."/>
            <person name="Wong E."/>
        </authorList>
    </citation>
    <scope>NUCLEOTIDE SEQUENCE [LARGE SCALE GENOMIC DNA]</scope>
    <source>
        <strain evidence="4 5">NM66_B29</strain>
    </source>
</reference>
<dbReference type="InterPro" id="IPR001972">
    <property type="entry name" value="Stomatin_HflK_fam"/>
</dbReference>
<dbReference type="GO" id="GO:0005886">
    <property type="term" value="C:plasma membrane"/>
    <property type="evidence" value="ECO:0007669"/>
    <property type="project" value="InterPro"/>
</dbReference>
<dbReference type="PANTHER" id="PTHR10264:SF19">
    <property type="entry name" value="AT06885P-RELATED"/>
    <property type="match status" value="1"/>
</dbReference>
<dbReference type="EMBL" id="WSRR01000018">
    <property type="protein sequence ID" value="MVX61344.1"/>
    <property type="molecule type" value="Genomic_DNA"/>
</dbReference>
<comment type="caution">
    <text evidence="4">The sequence shown here is derived from an EMBL/GenBank/DDBJ whole genome shotgun (WGS) entry which is preliminary data.</text>
</comment>
<accession>A0A6N8JQE9</accession>
<evidence type="ECO:0000256" key="2">
    <source>
        <dbReference type="SAM" id="Phobius"/>
    </source>
</evidence>
<dbReference type="Pfam" id="PF01145">
    <property type="entry name" value="Band_7"/>
    <property type="match status" value="1"/>
</dbReference>
<evidence type="ECO:0000256" key="1">
    <source>
        <dbReference type="ARBA" id="ARBA00008164"/>
    </source>
</evidence>
<feature type="transmembrane region" description="Helical" evidence="2">
    <location>
        <begin position="71"/>
        <end position="90"/>
    </location>
</feature>